<dbReference type="EMBL" id="JXCE01000018">
    <property type="protein sequence ID" value="KPA45024.1"/>
    <property type="molecule type" value="Genomic_DNA"/>
</dbReference>
<feature type="region of interest" description="Disordered" evidence="2">
    <location>
        <begin position="1200"/>
        <end position="1247"/>
    </location>
</feature>
<feature type="compositionally biased region" description="Low complexity" evidence="2">
    <location>
        <begin position="151"/>
        <end position="162"/>
    </location>
</feature>
<feature type="region of interest" description="Disordered" evidence="2">
    <location>
        <begin position="323"/>
        <end position="405"/>
    </location>
</feature>
<feature type="domain" description="Chromo" evidence="3">
    <location>
        <begin position="36"/>
        <end position="73"/>
    </location>
</feature>
<dbReference type="OrthoDB" id="436852at2759"/>
<dbReference type="Proteomes" id="UP000037904">
    <property type="component" value="Unassembled WGS sequence"/>
</dbReference>
<dbReference type="SUPFAM" id="SSF54160">
    <property type="entry name" value="Chromo domain-like"/>
    <property type="match status" value="1"/>
</dbReference>
<reference evidence="4 5" key="1">
    <citation type="submission" date="2015-04" db="EMBL/GenBank/DDBJ databases">
        <title>The draft genome sequence of Fusarium langsethiae, a T-2/HT-2 mycotoxin producer.</title>
        <authorList>
            <person name="Lysoe E."/>
            <person name="Divon H.H."/>
            <person name="Terzi V."/>
            <person name="Orru L."/>
            <person name="Lamontanara A."/>
            <person name="Kolseth A.-K."/>
            <person name="Frandsen R.J."/>
            <person name="Nielsen K."/>
            <person name="Thrane U."/>
        </authorList>
    </citation>
    <scope>NUCLEOTIDE SEQUENCE [LARGE SCALE GENOMIC DNA]</scope>
    <source>
        <strain evidence="4 5">Fl201059</strain>
    </source>
</reference>
<organism evidence="4 5">
    <name type="scientific">Fusarium langsethiae</name>
    <dbReference type="NCBI Taxonomy" id="179993"/>
    <lineage>
        <taxon>Eukaryota</taxon>
        <taxon>Fungi</taxon>
        <taxon>Dikarya</taxon>
        <taxon>Ascomycota</taxon>
        <taxon>Pezizomycotina</taxon>
        <taxon>Sordariomycetes</taxon>
        <taxon>Hypocreomycetidae</taxon>
        <taxon>Hypocreales</taxon>
        <taxon>Nectriaceae</taxon>
        <taxon>Fusarium</taxon>
    </lineage>
</organism>
<comment type="caution">
    <text evidence="4">The sequence shown here is derived from an EMBL/GenBank/DDBJ whole genome shotgun (WGS) entry which is preliminary data.</text>
</comment>
<sequence length="1332" mass="151286">MEELPFDGDVVMKDSDDESIASASTIRTEHDPDQEFIVSKVLAAWEVEGSLRYLIEWEDYDLSEATWEPRENLNEDLIKEWEETKARPGFDLYQEIGNWKNAWTAAYKQKLDRHEKRNRRRVLLGEKPHSFQYMNGSLEWVNRFPDGEDPSVSAVSSTSVADGDSDPGVGQPLRPLSEKRKPSSTNPSEDRSPSTSRRNSSSSASKLPLVRKESTASSTSHSHTQVTRERSNDGLAAAKTPSKKPAPKSNILSKFGRPGLTKGADAGTGRAQLKARRTQTAQAFTGNVFAGGRQRKRRVTLAEAAKDSMRTPKLFNYRHTRIVEKAGRDRDSAAPPKMPSNLISLNPAERSIEAPKIPNPGVGANDNPTGDSGKRVHHHDSSPQPAGQKSQTAKPKKSISWGTIEKTTFQEPTEFVREHSLFMHEEATSQEVPWVVKEEWAIDALAAEAPPSNSTVQPKACSIQPNTPNDRIRGNDYVSIDQRDASPSNRTITTDIQFGPGTREIIPVSFQRREPQNELPWPAIFENMPTLIFTHTCMVQDFLYQENVLIADRLGNGLMVGNSGTGLDAVANWLRARSLGALLYRHDLCILVHIQPQVQAQRATTAESPALQYYLFRPASHFTTRSLAPITLPEGVDTGKLLPRMAMTVFDRMLGFRYEQLLTEDALAKPSNKHTFFLAFPGDSAQEAQFLCLWLRNCNPKCRILSSFFPGHWQSFLRLEHGVVLIHEEAIWSIRLFPYVNKLLYPSSKFNFVLFSKSLQPSPLYPSLAPPCRVGDVSLQLLGGQRRAALLVTPSFVVSQPQQIWNFFKWFYKAWSNARSHFSLVVCAGFDSWILEIATEKENAWSCLPTRARDEQKARVTKELEALYKSKECVRKLQDMSSEEQLGVISGPELIDSNDEQSLVNWFGWWSVVNLDRYRRFTVIGSSMTDTGRLTHCTTRPDFIASSALTVAESQELERADTLHMSLQQKQVAESEAQWRFKMIPDDASVALENFLERLSDKQPKYISAILAIYKCPVAHQDETASEPSVHPDGFRTYSDCLRQLKDQLSYRSHKTVVALFYTVEGKSSHVGALEDVRKKRRPWIIVYRPINLQLQDWKDAELIIWDPLAKYPSRDPPGYYEGDLIEAQRMMIQKIRGERGMLPLNRVWIGGWDIDQSSSVDPIDMTLQHLENMLLDWRNNVPIPVAAMRNKGWKLVARGHAPSQPRSRPFPEPMDLDTTTEASDTGDEEPKMVFDPPRTKHPSGRTTCNNRFFQHCMHEEMRRAPKSAMEYRFEPTMEWYRRQVQEGSGFEHINFMPWQEVFAKYKIEDPKKVRGDKVRDDKVRGDVRRDG</sequence>
<feature type="compositionally biased region" description="Low complexity" evidence="2">
    <location>
        <begin position="193"/>
        <end position="205"/>
    </location>
</feature>
<evidence type="ECO:0000259" key="3">
    <source>
        <dbReference type="PROSITE" id="PS50013"/>
    </source>
</evidence>
<dbReference type="SMART" id="SM00298">
    <property type="entry name" value="CHROMO"/>
    <property type="match status" value="1"/>
</dbReference>
<dbReference type="Pfam" id="PF00385">
    <property type="entry name" value="Chromo"/>
    <property type="match status" value="1"/>
</dbReference>
<protein>
    <recommendedName>
        <fullName evidence="3">Chromo domain-containing protein</fullName>
    </recommendedName>
</protein>
<accession>A0A0N0V8A0</accession>
<feature type="compositionally biased region" description="Low complexity" evidence="2">
    <location>
        <begin position="215"/>
        <end position="224"/>
    </location>
</feature>
<evidence type="ECO:0000256" key="2">
    <source>
        <dbReference type="SAM" id="MobiDB-lite"/>
    </source>
</evidence>
<dbReference type="GO" id="GO:0006338">
    <property type="term" value="P:chromatin remodeling"/>
    <property type="evidence" value="ECO:0007669"/>
    <property type="project" value="UniProtKB-ARBA"/>
</dbReference>
<name>A0A0N0V8A0_FUSLA</name>
<evidence type="ECO:0000313" key="5">
    <source>
        <dbReference type="Proteomes" id="UP000037904"/>
    </source>
</evidence>
<feature type="region of interest" description="Disordered" evidence="2">
    <location>
        <begin position="149"/>
        <end position="269"/>
    </location>
</feature>
<feature type="region of interest" description="Disordered" evidence="2">
    <location>
        <begin position="449"/>
        <end position="474"/>
    </location>
</feature>
<dbReference type="InterPro" id="IPR016197">
    <property type="entry name" value="Chromo-like_dom_sf"/>
</dbReference>
<keyword evidence="5" id="KW-1185">Reference proteome</keyword>
<feature type="region of interest" description="Disordered" evidence="2">
    <location>
        <begin position="1310"/>
        <end position="1332"/>
    </location>
</feature>
<proteinExistence type="predicted"/>
<dbReference type="InterPro" id="IPR000953">
    <property type="entry name" value="Chromo/chromo_shadow_dom"/>
</dbReference>
<evidence type="ECO:0000313" key="4">
    <source>
        <dbReference type="EMBL" id="KPA45024.1"/>
    </source>
</evidence>
<gene>
    <name evidence="4" type="ORF">FLAG1_02003</name>
</gene>
<dbReference type="PROSITE" id="PS50013">
    <property type="entry name" value="CHROMO_2"/>
    <property type="match status" value="1"/>
</dbReference>
<feature type="compositionally biased region" description="Polar residues" evidence="2">
    <location>
        <begin position="382"/>
        <end position="393"/>
    </location>
</feature>
<dbReference type="InterPro" id="IPR023780">
    <property type="entry name" value="Chromo_domain"/>
</dbReference>
<evidence type="ECO:0000256" key="1">
    <source>
        <dbReference type="ARBA" id="ARBA00011353"/>
    </source>
</evidence>
<comment type="subunit">
    <text evidence="1">Component of the NuA4 histone acetyltransferase complex.</text>
</comment>
<feature type="compositionally biased region" description="Basic and acidic residues" evidence="2">
    <location>
        <begin position="323"/>
        <end position="332"/>
    </location>
</feature>
<dbReference type="CDD" id="cd18966">
    <property type="entry name" value="chromodomain"/>
    <property type="match status" value="1"/>
</dbReference>
<dbReference type="Gene3D" id="2.40.50.40">
    <property type="match status" value="1"/>
</dbReference>
<feature type="compositionally biased region" description="Polar residues" evidence="2">
    <location>
        <begin position="451"/>
        <end position="469"/>
    </location>
</feature>